<accession>A0AAV5HNS0</accession>
<comment type="caution">
    <text evidence="1">The sequence shown here is derived from an EMBL/GenBank/DDBJ whole genome shotgun (WGS) entry which is preliminary data.</text>
</comment>
<protein>
    <submittedName>
        <fullName evidence="1">Uncharacterized protein</fullName>
    </submittedName>
</protein>
<evidence type="ECO:0000313" key="1">
    <source>
        <dbReference type="EMBL" id="GKU88137.1"/>
    </source>
</evidence>
<name>A0AAV5HNS0_9ROSI</name>
<gene>
    <name evidence="1" type="ORF">SLEP1_g2438</name>
</gene>
<dbReference type="Proteomes" id="UP001054252">
    <property type="component" value="Unassembled WGS sequence"/>
</dbReference>
<reference evidence="1 2" key="1">
    <citation type="journal article" date="2021" name="Commun. Biol.">
        <title>The genome of Shorea leprosula (Dipterocarpaceae) highlights the ecological relevance of drought in aseasonal tropical rainforests.</title>
        <authorList>
            <person name="Ng K.K.S."/>
            <person name="Kobayashi M.J."/>
            <person name="Fawcett J.A."/>
            <person name="Hatakeyama M."/>
            <person name="Paape T."/>
            <person name="Ng C.H."/>
            <person name="Ang C.C."/>
            <person name="Tnah L.H."/>
            <person name="Lee C.T."/>
            <person name="Nishiyama T."/>
            <person name="Sese J."/>
            <person name="O'Brien M.J."/>
            <person name="Copetti D."/>
            <person name="Mohd Noor M.I."/>
            <person name="Ong R.C."/>
            <person name="Putra M."/>
            <person name="Sireger I.Z."/>
            <person name="Indrioko S."/>
            <person name="Kosugi Y."/>
            <person name="Izuno A."/>
            <person name="Isagi Y."/>
            <person name="Lee S.L."/>
            <person name="Shimizu K.K."/>
        </authorList>
    </citation>
    <scope>NUCLEOTIDE SEQUENCE [LARGE SCALE GENOMIC DNA]</scope>
    <source>
        <strain evidence="1">214</strain>
    </source>
</reference>
<sequence>MGDNKVAALANLPHTVRAVAINFKRGLELLELSSRPFTHMYSLQIFADDRYLCMAVIGPDNSVLCWVIHPTLQSVPLSARVTQMGLVELSNEVEKIRRDNQLYIEVHVNQNHPNMQEQRIKINTAHLRTQLQQIFGPFHNHPWHFLLNALHLVTLTARQNGTVEITSPNMNEPHIFDQNVYEHLGNQLVQDVNITYRLQSLRCLAEYGAQIQRPYTILMLTPPFELMVYNAFVFPSNPAFTTNQIFIPIPPQQ</sequence>
<organism evidence="1 2">
    <name type="scientific">Rubroshorea leprosula</name>
    <dbReference type="NCBI Taxonomy" id="152421"/>
    <lineage>
        <taxon>Eukaryota</taxon>
        <taxon>Viridiplantae</taxon>
        <taxon>Streptophyta</taxon>
        <taxon>Embryophyta</taxon>
        <taxon>Tracheophyta</taxon>
        <taxon>Spermatophyta</taxon>
        <taxon>Magnoliopsida</taxon>
        <taxon>eudicotyledons</taxon>
        <taxon>Gunneridae</taxon>
        <taxon>Pentapetalae</taxon>
        <taxon>rosids</taxon>
        <taxon>malvids</taxon>
        <taxon>Malvales</taxon>
        <taxon>Dipterocarpaceae</taxon>
        <taxon>Rubroshorea</taxon>
    </lineage>
</organism>
<dbReference type="EMBL" id="BPVZ01000002">
    <property type="protein sequence ID" value="GKU88137.1"/>
    <property type="molecule type" value="Genomic_DNA"/>
</dbReference>
<keyword evidence="2" id="KW-1185">Reference proteome</keyword>
<evidence type="ECO:0000313" key="2">
    <source>
        <dbReference type="Proteomes" id="UP001054252"/>
    </source>
</evidence>
<proteinExistence type="predicted"/>
<dbReference type="AlphaFoldDB" id="A0AAV5HNS0"/>